<sequence length="165" mass="18712">MVQKKSFSLTICTKHLKDADATMSILEISMLTGFSPDVDNLQRLKNGVDRYISDYEINKGAFDKGTAIIYLNKLSHTEELCLKVYIHQYFPVEYIQPASVTVYDYYAAENRCTKFYNVDSDSSLLGKICVGEVCKCAEGHCRQQVPKDTTPQIRFSKTCEGGMDY</sequence>
<dbReference type="GO" id="GO:0005576">
    <property type="term" value="C:extracellular region"/>
    <property type="evidence" value="ECO:0007669"/>
    <property type="project" value="InterPro"/>
</dbReference>
<gene>
    <name evidence="2" type="ORF">GDO86_018739</name>
</gene>
<reference evidence="2" key="1">
    <citation type="thesis" date="2020" institute="ProQuest LLC" country="789 East Eisenhower Parkway, Ann Arbor, MI, USA">
        <title>Comparative Genomics and Chromosome Evolution.</title>
        <authorList>
            <person name="Mudd A.B."/>
        </authorList>
    </citation>
    <scope>NUCLEOTIDE SEQUENCE</scope>
    <source>
        <strain evidence="2">Female2</strain>
        <tissue evidence="2">Blood</tissue>
    </source>
</reference>
<dbReference type="InterPro" id="IPR050473">
    <property type="entry name" value="A2M/Complement_sys"/>
</dbReference>
<organism evidence="2 3">
    <name type="scientific">Hymenochirus boettgeri</name>
    <name type="common">Congo dwarf clawed frog</name>
    <dbReference type="NCBI Taxonomy" id="247094"/>
    <lineage>
        <taxon>Eukaryota</taxon>
        <taxon>Metazoa</taxon>
        <taxon>Chordata</taxon>
        <taxon>Craniata</taxon>
        <taxon>Vertebrata</taxon>
        <taxon>Euteleostomi</taxon>
        <taxon>Amphibia</taxon>
        <taxon>Batrachia</taxon>
        <taxon>Anura</taxon>
        <taxon>Pipoidea</taxon>
        <taxon>Pipidae</taxon>
        <taxon>Pipinae</taxon>
        <taxon>Hymenochirus</taxon>
    </lineage>
</organism>
<proteinExistence type="predicted"/>
<dbReference type="Proteomes" id="UP000812440">
    <property type="component" value="Unassembled WGS sequence"/>
</dbReference>
<dbReference type="InterPro" id="IPR036595">
    <property type="entry name" value="A-macroglobulin_rcpt-bd_sf"/>
</dbReference>
<evidence type="ECO:0000259" key="1">
    <source>
        <dbReference type="SMART" id="SM01361"/>
    </source>
</evidence>
<dbReference type="Gene3D" id="2.60.40.690">
    <property type="entry name" value="Alpha-macroglobulin, receptor-binding domain"/>
    <property type="match status" value="1"/>
</dbReference>
<dbReference type="Pfam" id="PF07677">
    <property type="entry name" value="A2M_recep"/>
    <property type="match status" value="1"/>
</dbReference>
<dbReference type="EMBL" id="JAACNH010001904">
    <property type="protein sequence ID" value="KAG8429967.1"/>
    <property type="molecule type" value="Genomic_DNA"/>
</dbReference>
<dbReference type="OrthoDB" id="9998011at2759"/>
<feature type="non-terminal residue" evidence="2">
    <location>
        <position position="1"/>
    </location>
</feature>
<name>A0A8T2IE39_9PIPI</name>
<evidence type="ECO:0000313" key="2">
    <source>
        <dbReference type="EMBL" id="KAG8429967.1"/>
    </source>
</evidence>
<dbReference type="Gene3D" id="2.40.50.120">
    <property type="match status" value="1"/>
</dbReference>
<dbReference type="PANTHER" id="PTHR11412">
    <property type="entry name" value="MACROGLOBULIN / COMPLEMENT"/>
    <property type="match status" value="1"/>
</dbReference>
<feature type="domain" description="Alpha-macroglobulin receptor-binding" evidence="1">
    <location>
        <begin position="21"/>
        <end position="116"/>
    </location>
</feature>
<dbReference type="SUPFAM" id="SSF49410">
    <property type="entry name" value="Alpha-macroglobulin receptor domain"/>
    <property type="match status" value="1"/>
</dbReference>
<dbReference type="SMART" id="SM01361">
    <property type="entry name" value="A2M_recep"/>
    <property type="match status" value="1"/>
</dbReference>
<dbReference type="PANTHER" id="PTHR11412:SF81">
    <property type="entry name" value="COMPLEMENT C3"/>
    <property type="match status" value="1"/>
</dbReference>
<dbReference type="InterPro" id="IPR008993">
    <property type="entry name" value="TIMP-like_OB-fold"/>
</dbReference>
<keyword evidence="3" id="KW-1185">Reference proteome</keyword>
<dbReference type="InterPro" id="IPR009048">
    <property type="entry name" value="A-macroglobulin_rcpt-bd"/>
</dbReference>
<evidence type="ECO:0000313" key="3">
    <source>
        <dbReference type="Proteomes" id="UP000812440"/>
    </source>
</evidence>
<protein>
    <recommendedName>
        <fullName evidence="1">Alpha-macroglobulin receptor-binding domain-containing protein</fullName>
    </recommendedName>
</protein>
<accession>A0A8T2IE39</accession>
<dbReference type="AlphaFoldDB" id="A0A8T2IE39"/>
<comment type="caution">
    <text evidence="2">The sequence shown here is derived from an EMBL/GenBank/DDBJ whole genome shotgun (WGS) entry which is preliminary data.</text>
</comment>